<dbReference type="Proteomes" id="UP000019132">
    <property type="component" value="Unassembled WGS sequence"/>
</dbReference>
<reference evidence="3" key="1">
    <citation type="journal article" date="2010" name="Genome Biol.">
        <title>Genome sequence of the necrotrophic plant pathogen Pythium ultimum reveals original pathogenicity mechanisms and effector repertoire.</title>
        <authorList>
            <person name="Levesque C.A."/>
            <person name="Brouwer H."/>
            <person name="Cano L."/>
            <person name="Hamilton J.P."/>
            <person name="Holt C."/>
            <person name="Huitema E."/>
            <person name="Raffaele S."/>
            <person name="Robideau G.P."/>
            <person name="Thines M."/>
            <person name="Win J."/>
            <person name="Zerillo M.M."/>
            <person name="Beakes G.W."/>
            <person name="Boore J.L."/>
            <person name="Busam D."/>
            <person name="Dumas B."/>
            <person name="Ferriera S."/>
            <person name="Fuerstenberg S.I."/>
            <person name="Gachon C.M."/>
            <person name="Gaulin E."/>
            <person name="Govers F."/>
            <person name="Grenville-Briggs L."/>
            <person name="Horner N."/>
            <person name="Hostetler J."/>
            <person name="Jiang R.H."/>
            <person name="Johnson J."/>
            <person name="Krajaejun T."/>
            <person name="Lin H."/>
            <person name="Meijer H.J."/>
            <person name="Moore B."/>
            <person name="Morris P."/>
            <person name="Phuntmart V."/>
            <person name="Puiu D."/>
            <person name="Shetty J."/>
            <person name="Stajich J.E."/>
            <person name="Tripathy S."/>
            <person name="Wawra S."/>
            <person name="van West P."/>
            <person name="Whitty B.R."/>
            <person name="Coutinho P.M."/>
            <person name="Henrissat B."/>
            <person name="Martin F."/>
            <person name="Thomas P.D."/>
            <person name="Tyler B.M."/>
            <person name="De Vries R.P."/>
            <person name="Kamoun S."/>
            <person name="Yandell M."/>
            <person name="Tisserat N."/>
            <person name="Buell C.R."/>
        </authorList>
    </citation>
    <scope>NUCLEOTIDE SEQUENCE</scope>
    <source>
        <strain evidence="3">DAOM:BR144</strain>
    </source>
</reference>
<dbReference type="AlphaFoldDB" id="K3X5V8"/>
<reference evidence="2" key="3">
    <citation type="submission" date="2015-02" db="UniProtKB">
        <authorList>
            <consortium name="EnsemblProtists"/>
        </authorList>
    </citation>
    <scope>IDENTIFICATION</scope>
    <source>
        <strain evidence="2">DAOM BR144</strain>
    </source>
</reference>
<feature type="region of interest" description="Disordered" evidence="1">
    <location>
        <begin position="1"/>
        <end position="21"/>
    </location>
</feature>
<dbReference type="EnsemblProtists" id="PYU1_T012607">
    <property type="protein sequence ID" value="PYU1_T012607"/>
    <property type="gene ID" value="PYU1_G012581"/>
</dbReference>
<accession>K3X5V8</accession>
<dbReference type="EMBL" id="GL376612">
    <property type="status" value="NOT_ANNOTATED_CDS"/>
    <property type="molecule type" value="Genomic_DNA"/>
</dbReference>
<sequence>MAFRVGMKRSRDTHKPKTATTARLYRAVDPAARDASCAMVVDDMEVLHDSGADADKDDDDDDDGMHNNSDSNSEQPRRKRAMVIKANIQFLQKLQPLQNDHRGRFGRRGAVDGGTPESEMGIHALEESMGESSFFMSSSSSREPVQTSRAAAMVAPVAPATNLHSQHQYPHNPYATSHHHYEPQRQHQYQYSNNSSRNTSMAFASHPTPFGVIQNGYFHGGNSAAMSSMKDDEARPAMADSKYW</sequence>
<protein>
    <submittedName>
        <fullName evidence="2">Uncharacterized protein</fullName>
    </submittedName>
</protein>
<reference evidence="3" key="2">
    <citation type="submission" date="2010-04" db="EMBL/GenBank/DDBJ databases">
        <authorList>
            <person name="Buell R."/>
            <person name="Hamilton J."/>
            <person name="Hostetler J."/>
        </authorList>
    </citation>
    <scope>NUCLEOTIDE SEQUENCE [LARGE SCALE GENOMIC DNA]</scope>
    <source>
        <strain evidence="3">DAOM:BR144</strain>
    </source>
</reference>
<keyword evidence="3" id="KW-1185">Reference proteome</keyword>
<dbReference type="VEuPathDB" id="FungiDB:PYU1_G012581"/>
<proteinExistence type="predicted"/>
<evidence type="ECO:0000313" key="3">
    <source>
        <dbReference type="Proteomes" id="UP000019132"/>
    </source>
</evidence>
<dbReference type="eggNOG" id="ENOG502RF01">
    <property type="taxonomic scope" value="Eukaryota"/>
</dbReference>
<evidence type="ECO:0000313" key="2">
    <source>
        <dbReference type="EnsemblProtists" id="PYU1_T012607"/>
    </source>
</evidence>
<feature type="region of interest" description="Disordered" evidence="1">
    <location>
        <begin position="48"/>
        <end position="78"/>
    </location>
</feature>
<dbReference type="InParanoid" id="K3X5V8"/>
<organism evidence="2 3">
    <name type="scientific">Globisporangium ultimum (strain ATCC 200006 / CBS 805.95 / DAOM BR144)</name>
    <name type="common">Pythium ultimum</name>
    <dbReference type="NCBI Taxonomy" id="431595"/>
    <lineage>
        <taxon>Eukaryota</taxon>
        <taxon>Sar</taxon>
        <taxon>Stramenopiles</taxon>
        <taxon>Oomycota</taxon>
        <taxon>Peronosporomycetes</taxon>
        <taxon>Pythiales</taxon>
        <taxon>Pythiaceae</taxon>
        <taxon>Globisporangium</taxon>
    </lineage>
</organism>
<dbReference type="HOGENOM" id="CLU_1139957_0_0_1"/>
<evidence type="ECO:0000256" key="1">
    <source>
        <dbReference type="SAM" id="MobiDB-lite"/>
    </source>
</evidence>
<name>K3X5V8_GLOUD</name>